<dbReference type="OrthoDB" id="421128at2759"/>
<evidence type="ECO:0000313" key="3">
    <source>
        <dbReference type="Proteomes" id="UP000186817"/>
    </source>
</evidence>
<protein>
    <submittedName>
        <fullName evidence="2">Uncharacterized protein</fullName>
    </submittedName>
</protein>
<feature type="compositionally biased region" description="Low complexity" evidence="1">
    <location>
        <begin position="228"/>
        <end position="243"/>
    </location>
</feature>
<sequence length="346" mass="38173">MVVAGYETFLVDSLKLSPRLVAKQLSRCAQKVFEKESASDVDMFGRQVSYSLSFVRMRMKAVTTGKTTHLAIKRICECLQKMGYADDFHQEDRSSPRLKRVHSPDRSAGSLHMWTGCAGIHCTASLCKRHRSQTSPGPPKLAKFEVSVFRSSLRLRLIFAMYGLASKNAEEQASSKKAPASPPISIGSSSSSKVAWCQWSRQRLKTMDVPNLFLQTFEAAAADGGSMKRPAAAKKNTTKKAPAGSASADGNKPKEPVHVSSQLPKAKSTPNKDSSSSPGNSRYVMMRESCHYVAVSHRTYITGKIGKTKPLLIEIHSRLRGCTPLSHGGELRQLMRDRREEILKTE</sequence>
<proteinExistence type="predicted"/>
<comment type="caution">
    <text evidence="2">The sequence shown here is derived from an EMBL/GenBank/DDBJ whole genome shotgun (WGS) entry which is preliminary data.</text>
</comment>
<reference evidence="2 3" key="1">
    <citation type="submission" date="2016-02" db="EMBL/GenBank/DDBJ databases">
        <title>Genome analysis of coral dinoflagellate symbionts highlights evolutionary adaptations to a symbiotic lifestyle.</title>
        <authorList>
            <person name="Aranda M."/>
            <person name="Li Y."/>
            <person name="Liew Y.J."/>
            <person name="Baumgarten S."/>
            <person name="Simakov O."/>
            <person name="Wilson M."/>
            <person name="Piel J."/>
            <person name="Ashoor H."/>
            <person name="Bougouffa S."/>
            <person name="Bajic V.B."/>
            <person name="Ryu T."/>
            <person name="Ravasi T."/>
            <person name="Bayer T."/>
            <person name="Micklem G."/>
            <person name="Kim H."/>
            <person name="Bhak J."/>
            <person name="Lajeunesse T.C."/>
            <person name="Voolstra C.R."/>
        </authorList>
    </citation>
    <scope>NUCLEOTIDE SEQUENCE [LARGE SCALE GENOMIC DNA]</scope>
    <source>
        <strain evidence="2 3">CCMP2467</strain>
    </source>
</reference>
<keyword evidence="3" id="KW-1185">Reference proteome</keyword>
<accession>A0A1Q9CIY5</accession>
<dbReference type="EMBL" id="LSRX01001160">
    <property type="protein sequence ID" value="OLP82865.1"/>
    <property type="molecule type" value="Genomic_DNA"/>
</dbReference>
<feature type="region of interest" description="Disordered" evidence="1">
    <location>
        <begin position="224"/>
        <end position="282"/>
    </location>
</feature>
<evidence type="ECO:0000256" key="1">
    <source>
        <dbReference type="SAM" id="MobiDB-lite"/>
    </source>
</evidence>
<dbReference type="Proteomes" id="UP000186817">
    <property type="component" value="Unassembled WGS sequence"/>
</dbReference>
<feature type="compositionally biased region" description="Polar residues" evidence="1">
    <location>
        <begin position="259"/>
        <end position="280"/>
    </location>
</feature>
<organism evidence="2 3">
    <name type="scientific">Symbiodinium microadriaticum</name>
    <name type="common">Dinoflagellate</name>
    <name type="synonym">Zooxanthella microadriatica</name>
    <dbReference type="NCBI Taxonomy" id="2951"/>
    <lineage>
        <taxon>Eukaryota</taxon>
        <taxon>Sar</taxon>
        <taxon>Alveolata</taxon>
        <taxon>Dinophyceae</taxon>
        <taxon>Suessiales</taxon>
        <taxon>Symbiodiniaceae</taxon>
        <taxon>Symbiodinium</taxon>
    </lineage>
</organism>
<dbReference type="AlphaFoldDB" id="A0A1Q9CIY5"/>
<name>A0A1Q9CIY5_SYMMI</name>
<evidence type="ECO:0000313" key="2">
    <source>
        <dbReference type="EMBL" id="OLP82865.1"/>
    </source>
</evidence>
<gene>
    <name evidence="2" type="ORF">AK812_SmicGene36451</name>
</gene>